<reference evidence="1" key="1">
    <citation type="submission" date="2021-08" db="EMBL/GenBank/DDBJ databases">
        <title>The first chromosome-level gecko genome reveals the dynamic sex chromosomes of Neotropical dwarf geckos (Sphaerodactylidae: Sphaerodactylus).</title>
        <authorList>
            <person name="Pinto B.J."/>
            <person name="Keating S.E."/>
            <person name="Gamble T."/>
        </authorList>
    </citation>
    <scope>NUCLEOTIDE SEQUENCE</scope>
    <source>
        <strain evidence="1">TG3544</strain>
    </source>
</reference>
<evidence type="ECO:0000313" key="2">
    <source>
        <dbReference type="Proteomes" id="UP000827872"/>
    </source>
</evidence>
<sequence length="112" mass="12256">MIWSFALNKDGCPTFEIETGFLTSPQTGSESYFIRVLSGNDSAFARASVVDAEEKQESPQRSGMVSCWPKSLFSGLKEESELKGPREHFASESKNWTNRAPGACATAERTVG</sequence>
<comment type="caution">
    <text evidence="1">The sequence shown here is derived from an EMBL/GenBank/DDBJ whole genome shotgun (WGS) entry which is preliminary data.</text>
</comment>
<organism evidence="1 2">
    <name type="scientific">Sphaerodactylus townsendi</name>
    <dbReference type="NCBI Taxonomy" id="933632"/>
    <lineage>
        <taxon>Eukaryota</taxon>
        <taxon>Metazoa</taxon>
        <taxon>Chordata</taxon>
        <taxon>Craniata</taxon>
        <taxon>Vertebrata</taxon>
        <taxon>Euteleostomi</taxon>
        <taxon>Lepidosauria</taxon>
        <taxon>Squamata</taxon>
        <taxon>Bifurcata</taxon>
        <taxon>Gekkota</taxon>
        <taxon>Sphaerodactylidae</taxon>
        <taxon>Sphaerodactylus</taxon>
    </lineage>
</organism>
<proteinExistence type="predicted"/>
<dbReference type="EMBL" id="CM037616">
    <property type="protein sequence ID" value="KAH7993997.1"/>
    <property type="molecule type" value="Genomic_DNA"/>
</dbReference>
<evidence type="ECO:0000313" key="1">
    <source>
        <dbReference type="EMBL" id="KAH7993997.1"/>
    </source>
</evidence>
<protein>
    <submittedName>
        <fullName evidence="1">Uncharacterized protein</fullName>
    </submittedName>
</protein>
<keyword evidence="2" id="KW-1185">Reference proteome</keyword>
<dbReference type="Proteomes" id="UP000827872">
    <property type="component" value="Linkage Group LG03"/>
</dbReference>
<name>A0ACB8EN93_9SAUR</name>
<gene>
    <name evidence="1" type="ORF">K3G42_032928</name>
</gene>
<accession>A0ACB8EN93</accession>